<evidence type="ECO:0000313" key="2">
    <source>
        <dbReference type="EMBL" id="MBW0533774.1"/>
    </source>
</evidence>
<comment type="caution">
    <text evidence="2">The sequence shown here is derived from an EMBL/GenBank/DDBJ whole genome shotgun (WGS) entry which is preliminary data.</text>
</comment>
<reference evidence="2" key="1">
    <citation type="submission" date="2021-03" db="EMBL/GenBank/DDBJ databases">
        <title>Draft genome sequence of rust myrtle Austropuccinia psidii MF-1, a brazilian biotype.</title>
        <authorList>
            <person name="Quecine M.C."/>
            <person name="Pachon D.M.R."/>
            <person name="Bonatelli M.L."/>
            <person name="Correr F.H."/>
            <person name="Franceschini L.M."/>
            <person name="Leite T.F."/>
            <person name="Margarido G.R.A."/>
            <person name="Almeida C.A."/>
            <person name="Ferrarezi J.A."/>
            <person name="Labate C.A."/>
        </authorList>
    </citation>
    <scope>NUCLEOTIDE SEQUENCE</scope>
    <source>
        <strain evidence="2">MF-1</strain>
    </source>
</reference>
<dbReference type="EMBL" id="AVOT02038824">
    <property type="protein sequence ID" value="MBW0533774.1"/>
    <property type="molecule type" value="Genomic_DNA"/>
</dbReference>
<protein>
    <recommendedName>
        <fullName evidence="1">Reverse transcriptase Ty1/copia-type domain-containing protein</fullName>
    </recommendedName>
</protein>
<evidence type="ECO:0000259" key="1">
    <source>
        <dbReference type="Pfam" id="PF07727"/>
    </source>
</evidence>
<dbReference type="InterPro" id="IPR013103">
    <property type="entry name" value="RVT_2"/>
</dbReference>
<feature type="domain" description="Reverse transcriptase Ty1/copia-type" evidence="1">
    <location>
        <begin position="24"/>
        <end position="106"/>
    </location>
</feature>
<name>A0A9Q3F6S8_9BASI</name>
<keyword evidence="3" id="KW-1185">Reference proteome</keyword>
<proteinExistence type="predicted"/>
<dbReference type="Pfam" id="PF07727">
    <property type="entry name" value="RVT_2"/>
    <property type="match status" value="1"/>
</dbReference>
<sequence>MASPNREQWNLTIKKELQNMENLNVWTLRNRKDNDDPITSTWVFKEKEDDSGRIIEHKAFLCAHGFHQIAGLDYQSTFAPTGRLSSPRAVVSFAAIYKFNFHQMDV</sequence>
<evidence type="ECO:0000313" key="3">
    <source>
        <dbReference type="Proteomes" id="UP000765509"/>
    </source>
</evidence>
<dbReference type="AlphaFoldDB" id="A0A9Q3F6S8"/>
<dbReference type="OrthoDB" id="413361at2759"/>
<dbReference type="Proteomes" id="UP000765509">
    <property type="component" value="Unassembled WGS sequence"/>
</dbReference>
<accession>A0A9Q3F6S8</accession>
<organism evidence="2 3">
    <name type="scientific">Austropuccinia psidii MF-1</name>
    <dbReference type="NCBI Taxonomy" id="1389203"/>
    <lineage>
        <taxon>Eukaryota</taxon>
        <taxon>Fungi</taxon>
        <taxon>Dikarya</taxon>
        <taxon>Basidiomycota</taxon>
        <taxon>Pucciniomycotina</taxon>
        <taxon>Pucciniomycetes</taxon>
        <taxon>Pucciniales</taxon>
        <taxon>Sphaerophragmiaceae</taxon>
        <taxon>Austropuccinia</taxon>
    </lineage>
</organism>
<gene>
    <name evidence="2" type="ORF">O181_073489</name>
</gene>